<gene>
    <name evidence="1" type="ORF">A3H70_03760</name>
</gene>
<comment type="caution">
    <text evidence="1">The sequence shown here is derived from an EMBL/GenBank/DDBJ whole genome shotgun (WGS) entry which is preliminary data.</text>
</comment>
<dbReference type="InterPro" id="IPR007833">
    <property type="entry name" value="Capsule_polysaccharide_synth"/>
</dbReference>
<sequence>MKGCFLLQRSFAPVGHAMAVVFKKKYGIDKHCALVTVRNNYFFLKNQTDVIYTNLILDEDIHAAHKDEKLDLGYLQWLEKEYGIPNLWPYLTIDRILLHGQFLRSYPYDQPLYNHNNLLKILQVTAKKIIAFLDTEKPTFVFLPAVGSLAPLLLYEIARKKGIPVFLGEFSRFKNHYMITENPRGFSSLRERFLKIKNKEVRPPKQTAEYAKSLIRSYQEQPTVYDETATPDRQPISRHKQLKFLLPSNLYQPIYWFLKTLTDYYFGRQTKDYTQINPWFYLIDRLRKKCRVLIGYDDLYDTMDENEDFAYFSLSLEPELNLLFYSPFATDQINVIRQLAQSLPVHYKLYVKEHPHMVGDRPRRFYKAIKKMPNVKLIHPSVKNFDIIQKSKLVATVNGTAGWEAVLFKKPSITFGEVFYNPLSMVKYCTSMHDLAAIVKEQLESFSYYEQELHNFVMALLVDTVPVDMIQLWERRDRQTDIDKMAQAVEPLVDLIAKKLKLI</sequence>
<accession>A0A1G2BR40</accession>
<dbReference type="EMBL" id="MHKO01000059">
    <property type="protein sequence ID" value="OGY90820.1"/>
    <property type="molecule type" value="Genomic_DNA"/>
</dbReference>
<dbReference type="GO" id="GO:0000271">
    <property type="term" value="P:polysaccharide biosynthetic process"/>
    <property type="evidence" value="ECO:0007669"/>
    <property type="project" value="InterPro"/>
</dbReference>
<organism evidence="1 2">
    <name type="scientific">Candidatus Komeilibacteria bacterium RIFCSPLOWO2_02_FULL_48_11</name>
    <dbReference type="NCBI Taxonomy" id="1798553"/>
    <lineage>
        <taxon>Bacteria</taxon>
        <taxon>Candidatus Komeiliibacteriota</taxon>
    </lineage>
</organism>
<protein>
    <recommendedName>
        <fullName evidence="3">Capsule polysaccharide biosynthesis protein</fullName>
    </recommendedName>
</protein>
<proteinExistence type="predicted"/>
<dbReference type="Proteomes" id="UP000178109">
    <property type="component" value="Unassembled WGS sequence"/>
</dbReference>
<evidence type="ECO:0000313" key="1">
    <source>
        <dbReference type="EMBL" id="OGY90820.1"/>
    </source>
</evidence>
<dbReference type="SUPFAM" id="SSF53756">
    <property type="entry name" value="UDP-Glycosyltransferase/glycogen phosphorylase"/>
    <property type="match status" value="1"/>
</dbReference>
<name>A0A1G2BR40_9BACT</name>
<evidence type="ECO:0000313" key="2">
    <source>
        <dbReference type="Proteomes" id="UP000178109"/>
    </source>
</evidence>
<dbReference type="GO" id="GO:0015774">
    <property type="term" value="P:polysaccharide transport"/>
    <property type="evidence" value="ECO:0007669"/>
    <property type="project" value="InterPro"/>
</dbReference>
<dbReference type="STRING" id="1798553.A3H70_03760"/>
<dbReference type="Pfam" id="PF05159">
    <property type="entry name" value="Capsule_synth"/>
    <property type="match status" value="1"/>
</dbReference>
<dbReference type="AlphaFoldDB" id="A0A1G2BR40"/>
<reference evidence="1 2" key="1">
    <citation type="journal article" date="2016" name="Nat. Commun.">
        <title>Thousands of microbial genomes shed light on interconnected biogeochemical processes in an aquifer system.</title>
        <authorList>
            <person name="Anantharaman K."/>
            <person name="Brown C.T."/>
            <person name="Hug L.A."/>
            <person name="Sharon I."/>
            <person name="Castelle C.J."/>
            <person name="Probst A.J."/>
            <person name="Thomas B.C."/>
            <person name="Singh A."/>
            <person name="Wilkins M.J."/>
            <person name="Karaoz U."/>
            <person name="Brodie E.L."/>
            <person name="Williams K.H."/>
            <person name="Hubbard S.S."/>
            <person name="Banfield J.F."/>
        </authorList>
    </citation>
    <scope>NUCLEOTIDE SEQUENCE [LARGE SCALE GENOMIC DNA]</scope>
</reference>
<evidence type="ECO:0008006" key="3">
    <source>
        <dbReference type="Google" id="ProtNLM"/>
    </source>
</evidence>